<dbReference type="EMBL" id="GL377651">
    <property type="protein sequence ID" value="EFJ10817.1"/>
    <property type="molecule type" value="Genomic_DNA"/>
</dbReference>
<dbReference type="InParanoid" id="D8SXJ5"/>
<feature type="region of interest" description="Disordered" evidence="1">
    <location>
        <begin position="240"/>
        <end position="262"/>
    </location>
</feature>
<sequence>MWQNVSLLSRGKELGSCSISLKPNISHSCQCVPRSVADNLFSRLQKNMIKDVEAHDSEASLNWLGSETKTPYAQCPHHFGCGDKGDLLRRHSSFLAYTFGELDRTAAISTISRKFKLTKPPIVDSMLLEAASSCEVDEELLSLLQSTRRQLLGWIDIRPQEWDRVYSLFPVSLWKNFATISRDLDSLLGDIRSHAVIVDKSVEMAALTRIRELARSPVCLAQQESLPGFLEASVPAASSCEAGDGSSQGGGEVQTAQITLPA</sequence>
<evidence type="ECO:0000313" key="2">
    <source>
        <dbReference type="EMBL" id="EFJ10817.1"/>
    </source>
</evidence>
<evidence type="ECO:0000313" key="3">
    <source>
        <dbReference type="Proteomes" id="UP000001514"/>
    </source>
</evidence>
<dbReference type="AlphaFoldDB" id="D8SXJ5"/>
<keyword evidence="3" id="KW-1185">Reference proteome</keyword>
<dbReference type="HOGENOM" id="CLU_1063193_0_0_1"/>
<accession>D8SXJ5</accession>
<reference evidence="2 3" key="1">
    <citation type="journal article" date="2011" name="Science">
        <title>The Selaginella genome identifies genetic changes associated with the evolution of vascular plants.</title>
        <authorList>
            <person name="Banks J.A."/>
            <person name="Nishiyama T."/>
            <person name="Hasebe M."/>
            <person name="Bowman J.L."/>
            <person name="Gribskov M."/>
            <person name="dePamphilis C."/>
            <person name="Albert V.A."/>
            <person name="Aono N."/>
            <person name="Aoyama T."/>
            <person name="Ambrose B.A."/>
            <person name="Ashton N.W."/>
            <person name="Axtell M.J."/>
            <person name="Barker E."/>
            <person name="Barker M.S."/>
            <person name="Bennetzen J.L."/>
            <person name="Bonawitz N.D."/>
            <person name="Chapple C."/>
            <person name="Cheng C."/>
            <person name="Correa L.G."/>
            <person name="Dacre M."/>
            <person name="DeBarry J."/>
            <person name="Dreyer I."/>
            <person name="Elias M."/>
            <person name="Engstrom E.M."/>
            <person name="Estelle M."/>
            <person name="Feng L."/>
            <person name="Finet C."/>
            <person name="Floyd S.K."/>
            <person name="Frommer W.B."/>
            <person name="Fujita T."/>
            <person name="Gramzow L."/>
            <person name="Gutensohn M."/>
            <person name="Harholt J."/>
            <person name="Hattori M."/>
            <person name="Heyl A."/>
            <person name="Hirai T."/>
            <person name="Hiwatashi Y."/>
            <person name="Ishikawa M."/>
            <person name="Iwata M."/>
            <person name="Karol K.G."/>
            <person name="Koehler B."/>
            <person name="Kolukisaoglu U."/>
            <person name="Kubo M."/>
            <person name="Kurata T."/>
            <person name="Lalonde S."/>
            <person name="Li K."/>
            <person name="Li Y."/>
            <person name="Litt A."/>
            <person name="Lyons E."/>
            <person name="Manning G."/>
            <person name="Maruyama T."/>
            <person name="Michael T.P."/>
            <person name="Mikami K."/>
            <person name="Miyazaki S."/>
            <person name="Morinaga S."/>
            <person name="Murata T."/>
            <person name="Mueller-Roeber B."/>
            <person name="Nelson D.R."/>
            <person name="Obara M."/>
            <person name="Oguri Y."/>
            <person name="Olmstead R.G."/>
            <person name="Onodera N."/>
            <person name="Petersen B.L."/>
            <person name="Pils B."/>
            <person name="Prigge M."/>
            <person name="Rensing S.A."/>
            <person name="Riano-Pachon D.M."/>
            <person name="Roberts A.W."/>
            <person name="Sato Y."/>
            <person name="Scheller H.V."/>
            <person name="Schulz B."/>
            <person name="Schulz C."/>
            <person name="Shakirov E.V."/>
            <person name="Shibagaki N."/>
            <person name="Shinohara N."/>
            <person name="Shippen D.E."/>
            <person name="Soerensen I."/>
            <person name="Sotooka R."/>
            <person name="Sugimoto N."/>
            <person name="Sugita M."/>
            <person name="Sumikawa N."/>
            <person name="Tanurdzic M."/>
            <person name="Theissen G."/>
            <person name="Ulvskov P."/>
            <person name="Wakazuki S."/>
            <person name="Weng J.K."/>
            <person name="Willats W.W."/>
            <person name="Wipf D."/>
            <person name="Wolf P.G."/>
            <person name="Yang L."/>
            <person name="Zimmer A.D."/>
            <person name="Zhu Q."/>
            <person name="Mitros T."/>
            <person name="Hellsten U."/>
            <person name="Loque D."/>
            <person name="Otillar R."/>
            <person name="Salamov A."/>
            <person name="Schmutz J."/>
            <person name="Shapiro H."/>
            <person name="Lindquist E."/>
            <person name="Lucas S."/>
            <person name="Rokhsar D."/>
            <person name="Grigoriev I.V."/>
        </authorList>
    </citation>
    <scope>NUCLEOTIDE SEQUENCE [LARGE SCALE GENOMIC DNA]</scope>
</reference>
<evidence type="ECO:0000256" key="1">
    <source>
        <dbReference type="SAM" id="MobiDB-lite"/>
    </source>
</evidence>
<dbReference type="Gramene" id="EFJ10817">
    <property type="protein sequence ID" value="EFJ10817"/>
    <property type="gene ID" value="SELMODRAFT_426805"/>
</dbReference>
<organism evidence="3">
    <name type="scientific">Selaginella moellendorffii</name>
    <name type="common">Spikemoss</name>
    <dbReference type="NCBI Taxonomy" id="88036"/>
    <lineage>
        <taxon>Eukaryota</taxon>
        <taxon>Viridiplantae</taxon>
        <taxon>Streptophyta</taxon>
        <taxon>Embryophyta</taxon>
        <taxon>Tracheophyta</taxon>
        <taxon>Lycopodiopsida</taxon>
        <taxon>Selaginellales</taxon>
        <taxon>Selaginellaceae</taxon>
        <taxon>Selaginella</taxon>
    </lineage>
</organism>
<name>D8SXJ5_SELML</name>
<proteinExistence type="predicted"/>
<dbReference type="KEGG" id="smo:SELMODRAFT_426805"/>
<protein>
    <submittedName>
        <fullName evidence="2">Uncharacterized protein</fullName>
    </submittedName>
</protein>
<dbReference type="Proteomes" id="UP000001514">
    <property type="component" value="Unassembled WGS sequence"/>
</dbReference>
<gene>
    <name evidence="2" type="ORF">SELMODRAFT_426805</name>
</gene>